<accession>A0A3A1YQZ1</accession>
<evidence type="ECO:0000313" key="3">
    <source>
        <dbReference type="Proteomes" id="UP000266206"/>
    </source>
</evidence>
<gene>
    <name evidence="2" type="ORF">CJP73_12480</name>
</gene>
<dbReference type="GO" id="GO:0006355">
    <property type="term" value="P:regulation of DNA-templated transcription"/>
    <property type="evidence" value="ECO:0007669"/>
    <property type="project" value="TreeGrafter"/>
</dbReference>
<evidence type="ECO:0000259" key="1">
    <source>
        <dbReference type="Pfam" id="PF01965"/>
    </source>
</evidence>
<proteinExistence type="predicted"/>
<name>A0A3A1YQZ1_9BURK</name>
<dbReference type="InterPro" id="IPR052158">
    <property type="entry name" value="INH-QAR"/>
</dbReference>
<sequence length="212" mass="22934">MRIAVVLYDFVEPIEIGILGTLSMAKRVDPTLTYFTISENGGMVELQNGLRVETDYSFNNAPPSDVVIVTGGPGWKNQVKNERILSFLQSRRQETACIASVCTGAMILAAAGLLDGKRATTKVPVIEPEVCPLQTLEENHPSVHTMHALVVDEGEVITGGGVSLCVDLTLYLLERFLGETVAEETARIMEYGAARSANRKRLATYIASSSSS</sequence>
<dbReference type="EMBL" id="NQYH01000012">
    <property type="protein sequence ID" value="RIY39896.1"/>
    <property type="molecule type" value="Genomic_DNA"/>
</dbReference>
<dbReference type="RefSeq" id="WP_119516668.1">
    <property type="nucleotide sequence ID" value="NZ_NQYH01000012.1"/>
</dbReference>
<dbReference type="SUPFAM" id="SSF52317">
    <property type="entry name" value="Class I glutamine amidotransferase-like"/>
    <property type="match status" value="1"/>
</dbReference>
<evidence type="ECO:0000313" key="2">
    <source>
        <dbReference type="EMBL" id="RIY39896.1"/>
    </source>
</evidence>
<dbReference type="PANTHER" id="PTHR43130">
    <property type="entry name" value="ARAC-FAMILY TRANSCRIPTIONAL REGULATOR"/>
    <property type="match status" value="1"/>
</dbReference>
<dbReference type="Gene3D" id="3.40.50.880">
    <property type="match status" value="1"/>
</dbReference>
<organism evidence="2 3">
    <name type="scientific">Neopusillimonas maritima</name>
    <dbReference type="NCBI Taxonomy" id="2026239"/>
    <lineage>
        <taxon>Bacteria</taxon>
        <taxon>Pseudomonadati</taxon>
        <taxon>Pseudomonadota</taxon>
        <taxon>Betaproteobacteria</taxon>
        <taxon>Burkholderiales</taxon>
        <taxon>Alcaligenaceae</taxon>
        <taxon>Neopusillimonas</taxon>
    </lineage>
</organism>
<dbReference type="Pfam" id="PF01965">
    <property type="entry name" value="DJ-1_PfpI"/>
    <property type="match status" value="1"/>
</dbReference>
<reference evidence="2 3" key="1">
    <citation type="submission" date="2017-08" db="EMBL/GenBank/DDBJ databases">
        <title>Pusillimonas indicus sp. nov., a member of the family Alcaligenaceae isolated from surface seawater.</title>
        <authorList>
            <person name="Li J."/>
        </authorList>
    </citation>
    <scope>NUCLEOTIDE SEQUENCE [LARGE SCALE GENOMIC DNA]</scope>
    <source>
        <strain evidence="2 3">L52-1-41</strain>
    </source>
</reference>
<dbReference type="AlphaFoldDB" id="A0A3A1YQZ1"/>
<dbReference type="PANTHER" id="PTHR43130:SF3">
    <property type="entry name" value="HTH-TYPE TRANSCRIPTIONAL REGULATOR RV1931C"/>
    <property type="match status" value="1"/>
</dbReference>
<protein>
    <submittedName>
        <fullName evidence="2">AraC family transcriptional regulator</fullName>
    </submittedName>
</protein>
<comment type="caution">
    <text evidence="2">The sequence shown here is derived from an EMBL/GenBank/DDBJ whole genome shotgun (WGS) entry which is preliminary data.</text>
</comment>
<dbReference type="Proteomes" id="UP000266206">
    <property type="component" value="Unassembled WGS sequence"/>
</dbReference>
<dbReference type="OrthoDB" id="9803764at2"/>
<dbReference type="CDD" id="cd03139">
    <property type="entry name" value="GATase1_PfpI_2"/>
    <property type="match status" value="1"/>
</dbReference>
<dbReference type="InterPro" id="IPR002818">
    <property type="entry name" value="DJ-1/PfpI"/>
</dbReference>
<feature type="domain" description="DJ-1/PfpI" evidence="1">
    <location>
        <begin position="1"/>
        <end position="174"/>
    </location>
</feature>
<dbReference type="InterPro" id="IPR029062">
    <property type="entry name" value="Class_I_gatase-like"/>
</dbReference>